<dbReference type="RefSeq" id="WP_183995086.1">
    <property type="nucleotide sequence ID" value="NZ_JACIEH010000001.1"/>
</dbReference>
<keyword evidence="3" id="KW-1185">Reference proteome</keyword>
<dbReference type="InterPro" id="IPR010359">
    <property type="entry name" value="IrrE_HExxH"/>
</dbReference>
<dbReference type="PANTHER" id="PTHR43236:SF2">
    <property type="entry name" value="BLL0069 PROTEIN"/>
    <property type="match status" value="1"/>
</dbReference>
<comment type="caution">
    <text evidence="2">The sequence shown here is derived from an EMBL/GenBank/DDBJ whole genome shotgun (WGS) entry which is preliminary data.</text>
</comment>
<dbReference type="InterPro" id="IPR052345">
    <property type="entry name" value="Rad_response_metalloprotease"/>
</dbReference>
<reference evidence="2 3" key="1">
    <citation type="submission" date="2020-08" db="EMBL/GenBank/DDBJ databases">
        <title>Genomic Encyclopedia of Type Strains, Phase IV (KMG-IV): sequencing the most valuable type-strain genomes for metagenomic binning, comparative biology and taxonomic classification.</title>
        <authorList>
            <person name="Goeker M."/>
        </authorList>
    </citation>
    <scope>NUCLEOTIDE SEQUENCE [LARGE SCALE GENOMIC DNA]</scope>
    <source>
        <strain evidence="2 3">DSM 101806</strain>
    </source>
</reference>
<dbReference type="AlphaFoldDB" id="A0A7W6NUV2"/>
<evidence type="ECO:0000313" key="3">
    <source>
        <dbReference type="Proteomes" id="UP000557392"/>
    </source>
</evidence>
<organism evidence="2 3">
    <name type="scientific">Sphingomonas kyeonggiensis</name>
    <dbReference type="NCBI Taxonomy" id="1268553"/>
    <lineage>
        <taxon>Bacteria</taxon>
        <taxon>Pseudomonadati</taxon>
        <taxon>Pseudomonadota</taxon>
        <taxon>Alphaproteobacteria</taxon>
        <taxon>Sphingomonadales</taxon>
        <taxon>Sphingomonadaceae</taxon>
        <taxon>Sphingomonas</taxon>
    </lineage>
</organism>
<name>A0A7W6NUV2_9SPHN</name>
<sequence length="498" mass="55311">MSQPVSFGVPERFQITLDWLDDRSPLTSRPLGYGFSLGSLRLVVRGFPITAHTFGDEQHEAVRWYLLPVAQWIAENWAHLFHEEDFLWPERTFAAAATACNVALERWLPEDNSNRAAVYDQVRRWWERHALRAGAAGGLFPDLFLRRLGDGVELSWSSREADFAPEGFSFALAAGAAVLRVQDVAEPLWDALQWIAANAVAPDDAAAVEIAALKERVALVQASTDSEIRRIYLGDPLAQKVEAVFEDLGRPELLVSKFDIAAPVADLLAAPVAMFGGVDPRLTLKDVRTLSGILVNQLRTYDTSALDAFVDRTVGFPLSPAHDEGYDLAEALLDDLEIDTSSWVDIESIVKRFGIKLISRQLDTRNIRGVALAGSGIVPTVIINKNSPFSQNEAGRRFTMAHELCHILYDQSRARRVAQVSGPWAPGGVEKRANAFAAMLLMPRALIERYRRRSQGWSGPHLAEIAEEMHVSVSALIEHLYNLGYIDEAQREALRTSH</sequence>
<dbReference type="PANTHER" id="PTHR43236">
    <property type="entry name" value="ANTITOXIN HIGA1"/>
    <property type="match status" value="1"/>
</dbReference>
<dbReference type="Pfam" id="PF06114">
    <property type="entry name" value="Peptidase_M78"/>
    <property type="match status" value="1"/>
</dbReference>
<evidence type="ECO:0000313" key="2">
    <source>
        <dbReference type="EMBL" id="MBB4097444.1"/>
    </source>
</evidence>
<proteinExistence type="predicted"/>
<feature type="domain" description="IrrE N-terminal-like" evidence="1">
    <location>
        <begin position="351"/>
        <end position="478"/>
    </location>
</feature>
<evidence type="ECO:0000259" key="1">
    <source>
        <dbReference type="Pfam" id="PF06114"/>
    </source>
</evidence>
<dbReference type="EMBL" id="JACIEH010000001">
    <property type="protein sequence ID" value="MBB4097444.1"/>
    <property type="molecule type" value="Genomic_DNA"/>
</dbReference>
<dbReference type="Gene3D" id="1.10.10.2910">
    <property type="match status" value="1"/>
</dbReference>
<protein>
    <submittedName>
        <fullName evidence="2">Zn-dependent peptidase ImmA (M78 family)</fullName>
    </submittedName>
</protein>
<accession>A0A7W6NUV2</accession>
<gene>
    <name evidence="2" type="ORF">GGR46_000977</name>
</gene>
<dbReference type="Proteomes" id="UP000557392">
    <property type="component" value="Unassembled WGS sequence"/>
</dbReference>